<evidence type="ECO:0000256" key="4">
    <source>
        <dbReference type="ARBA" id="ARBA00022692"/>
    </source>
</evidence>
<evidence type="ECO:0000259" key="8">
    <source>
        <dbReference type="Pfam" id="PF07715"/>
    </source>
</evidence>
<dbReference type="EMBL" id="BMXF01000005">
    <property type="protein sequence ID" value="GHB83495.1"/>
    <property type="molecule type" value="Genomic_DNA"/>
</dbReference>
<proteinExistence type="inferred from homology"/>
<dbReference type="InterPro" id="IPR012910">
    <property type="entry name" value="Plug_dom"/>
</dbReference>
<evidence type="ECO:0000313" key="10">
    <source>
        <dbReference type="Proteomes" id="UP000598271"/>
    </source>
</evidence>
<evidence type="ECO:0000256" key="5">
    <source>
        <dbReference type="ARBA" id="ARBA00023136"/>
    </source>
</evidence>
<dbReference type="Gene3D" id="2.40.170.20">
    <property type="entry name" value="TonB-dependent receptor, beta-barrel domain"/>
    <property type="match status" value="1"/>
</dbReference>
<dbReference type="AlphaFoldDB" id="A0A8J3GCB5"/>
<evidence type="ECO:0000313" key="9">
    <source>
        <dbReference type="EMBL" id="GHB83495.1"/>
    </source>
</evidence>
<dbReference type="Gene3D" id="2.170.130.10">
    <property type="entry name" value="TonB-dependent receptor, plug domain"/>
    <property type="match status" value="1"/>
</dbReference>
<dbReference type="InterPro" id="IPR037066">
    <property type="entry name" value="Plug_dom_sf"/>
</dbReference>
<sequence>MNYISNYREAWIRMIRVSGLQILFAFSVIHISFAANSEAQELLNRRISFQVQNQNVETLLKIIEQQAHVQLLFSREIIQSKRKISYQATNEKLSQVLDQVLSPLNLSYEVAGEQIVIKRNTSPSRLPAPGPNSSASVNQVESLAVEISGQVVGEDGNALPGVNIQVKSTTQGTSTDAEGKYKLVIQERTNITLIFSYIGYTTQEVEVGNQTTVNVTMAADNKTLEEVVVVGYGTQRKRDVTGSVVSVSEETLKEVPAPNLINQLKGRAAGVTIVSNGATPGAQGQIRIRGNRTLTTGNGDGLDGPLVVVDGIPFGGLNDINPNDIASLEILKDASATAIYGSRGAGGVILITTKRGKVGKPVISYDGYHGVTNIMGKFNVMNGTEYAQFKEDAATYNRTAPGTSGYLLTPKEKEALAAGVSTNWQDLIYQPGFNTNHQLGLQGGVENTQYSLGLGYFNETGIIPSQNFQRFNIRATIDQRIGKHVKLGLNTLNTVTYQNTPGGGGIPGGLVRLTPLASPYNADGTVNLNPAEGSIDAAGISPLTILTKKDSYLGRTRSLRTFNSLYAEVNIVDGLRYRFNAGLNFSQSNYNGYGGPLTYFNSATVQSSSNAEINNTEYWDVNLQHLLYYDKVFAGKHKLGFTGLYEITKNHSLGSRFTVTGVPADYIKTSNFSLASGQPVASSDYGNSFSEVGLVSYMGRVNYSYNDRYLLTMTLRRDGSSTLSPANRYFNYPAIGAGWNIIEEGFMKSVPVISNLKLRGGWGISGNRNVGAYSTLGALSAGYYNFGLGTAGQQLAYTVTSLPATDLGWQSTSQVDIGIDFGLLNNRITGTVDWYHQKTRDILLSVPLPPSNGAGSTLKNLGKTEGKGLETSLTFEFFRKPQGFNWSADLIYFFNREKITQLTTPDEKANLGAGWFVGQPLSVIYDYQKLGIWQTADKENGTLAKQTSPVQFPGQIRVLDVNGDNKIDASDRQILGNFQPKWEGGITNRFGFKNFDASIVTYARMGMKVLVPYLTGNSTGSGGFAFFNQSRVNQVKVDYWTENNPTNAFPAPDAASAVAYFGSTLGYYDGSFIKIRSINLGYTFTSTLLKKVGASSARIYLNATNPLILYSPLVSQNLAVDPEGNSYATGSATLNPQGASERAAPERQISVNLNNPPVRQYTLGLNLKF</sequence>
<evidence type="ECO:0000256" key="2">
    <source>
        <dbReference type="ARBA" id="ARBA00022448"/>
    </source>
</evidence>
<dbReference type="InterPro" id="IPR036942">
    <property type="entry name" value="Beta-barrel_TonB_sf"/>
</dbReference>
<dbReference type="GO" id="GO:0009279">
    <property type="term" value="C:cell outer membrane"/>
    <property type="evidence" value="ECO:0007669"/>
    <property type="project" value="UniProtKB-SubCell"/>
</dbReference>
<evidence type="ECO:0000256" key="7">
    <source>
        <dbReference type="PROSITE-ProRule" id="PRU01360"/>
    </source>
</evidence>
<dbReference type="RefSeq" id="WP_229581285.1">
    <property type="nucleotide sequence ID" value="NZ_BMXF01000005.1"/>
</dbReference>
<comment type="subcellular location">
    <subcellularLocation>
        <location evidence="1 7">Cell outer membrane</location>
        <topology evidence="1 7">Multi-pass membrane protein</topology>
    </subcellularLocation>
</comment>
<dbReference type="InterPro" id="IPR023996">
    <property type="entry name" value="TonB-dep_OMP_SusC/RagA"/>
</dbReference>
<dbReference type="InterPro" id="IPR023997">
    <property type="entry name" value="TonB-dep_OMP_SusC/RagA_CS"/>
</dbReference>
<feature type="domain" description="TonB-dependent receptor plug" evidence="8">
    <location>
        <begin position="237"/>
        <end position="348"/>
    </location>
</feature>
<dbReference type="InterPro" id="IPR039426">
    <property type="entry name" value="TonB-dep_rcpt-like"/>
</dbReference>
<keyword evidence="5 7" id="KW-0472">Membrane</keyword>
<evidence type="ECO:0000256" key="6">
    <source>
        <dbReference type="ARBA" id="ARBA00023237"/>
    </source>
</evidence>
<keyword evidence="2 7" id="KW-0813">Transport</keyword>
<keyword evidence="3 7" id="KW-1134">Transmembrane beta strand</keyword>
<comment type="similarity">
    <text evidence="7">Belongs to the TonB-dependent receptor family.</text>
</comment>
<dbReference type="NCBIfam" id="TIGR04057">
    <property type="entry name" value="SusC_RagA_signa"/>
    <property type="match status" value="1"/>
</dbReference>
<dbReference type="InterPro" id="IPR008969">
    <property type="entry name" value="CarboxyPept-like_regulatory"/>
</dbReference>
<name>A0A8J3GCB5_9BACT</name>
<dbReference type="Gene3D" id="2.60.40.1120">
    <property type="entry name" value="Carboxypeptidase-like, regulatory domain"/>
    <property type="match status" value="1"/>
</dbReference>
<keyword evidence="10" id="KW-1185">Reference proteome</keyword>
<evidence type="ECO:0000256" key="1">
    <source>
        <dbReference type="ARBA" id="ARBA00004571"/>
    </source>
</evidence>
<gene>
    <name evidence="9" type="ORF">GCM10007390_43210</name>
</gene>
<dbReference type="SUPFAM" id="SSF56935">
    <property type="entry name" value="Porins"/>
    <property type="match status" value="1"/>
</dbReference>
<organism evidence="9 10">
    <name type="scientific">Persicitalea jodogahamensis</name>
    <dbReference type="NCBI Taxonomy" id="402147"/>
    <lineage>
        <taxon>Bacteria</taxon>
        <taxon>Pseudomonadati</taxon>
        <taxon>Bacteroidota</taxon>
        <taxon>Cytophagia</taxon>
        <taxon>Cytophagales</taxon>
        <taxon>Spirosomataceae</taxon>
        <taxon>Persicitalea</taxon>
    </lineage>
</organism>
<dbReference type="Pfam" id="PF13715">
    <property type="entry name" value="CarbopepD_reg_2"/>
    <property type="match status" value="1"/>
</dbReference>
<reference evidence="9 10" key="1">
    <citation type="journal article" date="2014" name="Int. J. Syst. Evol. Microbiol.">
        <title>Complete genome sequence of Corynebacterium casei LMG S-19264T (=DSM 44701T), isolated from a smear-ripened cheese.</title>
        <authorList>
            <consortium name="US DOE Joint Genome Institute (JGI-PGF)"/>
            <person name="Walter F."/>
            <person name="Albersmeier A."/>
            <person name="Kalinowski J."/>
            <person name="Ruckert C."/>
        </authorList>
    </citation>
    <scope>NUCLEOTIDE SEQUENCE [LARGE SCALE GENOMIC DNA]</scope>
    <source>
        <strain evidence="9 10">KCTC 12866</strain>
    </source>
</reference>
<evidence type="ECO:0000256" key="3">
    <source>
        <dbReference type="ARBA" id="ARBA00022452"/>
    </source>
</evidence>
<dbReference type="NCBIfam" id="TIGR04056">
    <property type="entry name" value="OMP_RagA_SusC"/>
    <property type="match status" value="1"/>
</dbReference>
<dbReference type="Pfam" id="PF07715">
    <property type="entry name" value="Plug"/>
    <property type="match status" value="1"/>
</dbReference>
<dbReference type="PROSITE" id="PS52016">
    <property type="entry name" value="TONB_DEPENDENT_REC_3"/>
    <property type="match status" value="1"/>
</dbReference>
<comment type="caution">
    <text evidence="9">The sequence shown here is derived from an EMBL/GenBank/DDBJ whole genome shotgun (WGS) entry which is preliminary data.</text>
</comment>
<dbReference type="SUPFAM" id="SSF49464">
    <property type="entry name" value="Carboxypeptidase regulatory domain-like"/>
    <property type="match status" value="1"/>
</dbReference>
<keyword evidence="6 7" id="KW-0998">Cell outer membrane</keyword>
<protein>
    <submittedName>
        <fullName evidence="9">SusC/RagA family TonB-linked outer membrane protein</fullName>
    </submittedName>
</protein>
<accession>A0A8J3GCB5</accession>
<dbReference type="Gene3D" id="3.55.50.30">
    <property type="match status" value="1"/>
</dbReference>
<dbReference type="Proteomes" id="UP000598271">
    <property type="component" value="Unassembled WGS sequence"/>
</dbReference>
<keyword evidence="4 7" id="KW-0812">Transmembrane</keyword>